<dbReference type="PANTHER" id="PTHR24291:SF105">
    <property type="entry name" value="CYTOCHROME P450 4P1-RELATED"/>
    <property type="match status" value="1"/>
</dbReference>
<proteinExistence type="inferred from homology"/>
<dbReference type="PROSITE" id="PS00086">
    <property type="entry name" value="CYTOCHROME_P450"/>
    <property type="match status" value="1"/>
</dbReference>
<protein>
    <recommendedName>
        <fullName evidence="13">Cytochrome P450</fullName>
    </recommendedName>
</protein>
<feature type="signal peptide" evidence="11">
    <location>
        <begin position="1"/>
        <end position="15"/>
    </location>
</feature>
<dbReference type="VEuPathDB" id="VectorBase:ACON2_031225"/>
<evidence type="ECO:0000256" key="4">
    <source>
        <dbReference type="ARBA" id="ARBA00022617"/>
    </source>
</evidence>
<keyword evidence="11" id="KW-0732">Signal</keyword>
<dbReference type="Pfam" id="PF00067">
    <property type="entry name" value="p450"/>
    <property type="match status" value="2"/>
</dbReference>
<keyword evidence="6 10" id="KW-0560">Oxidoreductase</keyword>
<keyword evidence="4 9" id="KW-0349">Heme</keyword>
<keyword evidence="8 10" id="KW-0503">Monooxygenase</keyword>
<dbReference type="GO" id="GO:0016705">
    <property type="term" value="F:oxidoreductase activity, acting on paired donors, with incorporation or reduction of molecular oxygen"/>
    <property type="evidence" value="ECO:0007669"/>
    <property type="project" value="InterPro"/>
</dbReference>
<evidence type="ECO:0000256" key="7">
    <source>
        <dbReference type="ARBA" id="ARBA00023004"/>
    </source>
</evidence>
<evidence type="ECO:0000256" key="5">
    <source>
        <dbReference type="ARBA" id="ARBA00022723"/>
    </source>
</evidence>
<dbReference type="GO" id="GO:0004497">
    <property type="term" value="F:monooxygenase activity"/>
    <property type="evidence" value="ECO:0007669"/>
    <property type="project" value="UniProtKB-KW"/>
</dbReference>
<reference evidence="12" key="1">
    <citation type="submission" date="2022-08" db="UniProtKB">
        <authorList>
            <consortium name="EnsemblMetazoa"/>
        </authorList>
    </citation>
    <scope>IDENTIFICATION</scope>
</reference>
<evidence type="ECO:0000256" key="1">
    <source>
        <dbReference type="ARBA" id="ARBA00001971"/>
    </source>
</evidence>
<dbReference type="Proteomes" id="UP000075882">
    <property type="component" value="Unassembled WGS sequence"/>
</dbReference>
<evidence type="ECO:0000256" key="6">
    <source>
        <dbReference type="ARBA" id="ARBA00023002"/>
    </source>
</evidence>
<name>A0A8W7P3C6_ANOCL</name>
<feature type="chain" id="PRO_5036505054" description="Cytochrome P450" evidence="11">
    <location>
        <begin position="16"/>
        <end position="338"/>
    </location>
</feature>
<evidence type="ECO:0000313" key="12">
    <source>
        <dbReference type="EnsemblMetazoa" id="ACOM024755-PA.1"/>
    </source>
</evidence>
<evidence type="ECO:0000256" key="9">
    <source>
        <dbReference type="PIRSR" id="PIRSR602401-1"/>
    </source>
</evidence>
<organism evidence="12">
    <name type="scientific">Anopheles coluzzii</name>
    <name type="common">African malaria mosquito</name>
    <dbReference type="NCBI Taxonomy" id="1518534"/>
    <lineage>
        <taxon>Eukaryota</taxon>
        <taxon>Metazoa</taxon>
        <taxon>Ecdysozoa</taxon>
        <taxon>Arthropoda</taxon>
        <taxon>Hexapoda</taxon>
        <taxon>Insecta</taxon>
        <taxon>Pterygota</taxon>
        <taxon>Neoptera</taxon>
        <taxon>Endopterygota</taxon>
        <taxon>Diptera</taxon>
        <taxon>Nematocera</taxon>
        <taxon>Culicoidea</taxon>
        <taxon>Culicidae</taxon>
        <taxon>Anophelinae</taxon>
        <taxon>Anopheles</taxon>
    </lineage>
</organism>
<dbReference type="SUPFAM" id="SSF48264">
    <property type="entry name" value="Cytochrome P450"/>
    <property type="match status" value="1"/>
</dbReference>
<keyword evidence="7 9" id="KW-0408">Iron</keyword>
<feature type="binding site" description="axial binding residue" evidence="9">
    <location>
        <position position="285"/>
    </location>
    <ligand>
        <name>heme</name>
        <dbReference type="ChEBI" id="CHEBI:30413"/>
    </ligand>
    <ligandPart>
        <name>Fe</name>
        <dbReference type="ChEBI" id="CHEBI:18248"/>
    </ligandPart>
</feature>
<evidence type="ECO:0000256" key="10">
    <source>
        <dbReference type="RuleBase" id="RU000461"/>
    </source>
</evidence>
<evidence type="ECO:0000256" key="2">
    <source>
        <dbReference type="ARBA" id="ARBA00003690"/>
    </source>
</evidence>
<evidence type="ECO:0008006" key="13">
    <source>
        <dbReference type="Google" id="ProtNLM"/>
    </source>
</evidence>
<dbReference type="InterPro" id="IPR002401">
    <property type="entry name" value="Cyt_P450_E_grp-I"/>
</dbReference>
<dbReference type="InterPro" id="IPR001128">
    <property type="entry name" value="Cyt_P450"/>
</dbReference>
<sequence>MLLAVLVFVLGSCIAILLVRDYRSKQTDGYRAALRYPGGTIVPVFGSLFELLFKNPVQTFAYARANATRYGASYRQWIDGSVILNVTRVQEAEKILSSTQHTRKSILYRFLHPLMGDGLLCSKGAKWQQRRRILTPAFHFNILPKFLTIFQEESEQLVRRLDQLADGVQDVVLQPIVTSFALHTICETAMGVKLDAYREADEYKQKVYEVGEMLVHRTMSPWLYSDHGTIFPHNTMSHIHIYDLHRDPVQFPDPERFDPDRFLPEVAEKRNPYAYVPFSAGPRNCIGQKFAQLEMKTVLVAVLERFRLKPVTRREEIVFMADLVLRAKTPLKVRLERR</sequence>
<evidence type="ECO:0000256" key="3">
    <source>
        <dbReference type="ARBA" id="ARBA00010617"/>
    </source>
</evidence>
<dbReference type="GO" id="GO:0020037">
    <property type="term" value="F:heme binding"/>
    <property type="evidence" value="ECO:0007669"/>
    <property type="project" value="InterPro"/>
</dbReference>
<evidence type="ECO:0000256" key="8">
    <source>
        <dbReference type="ARBA" id="ARBA00023033"/>
    </source>
</evidence>
<dbReference type="PRINTS" id="PR00463">
    <property type="entry name" value="EP450I"/>
</dbReference>
<dbReference type="InterPro" id="IPR050196">
    <property type="entry name" value="Cytochrome_P450_Monoox"/>
</dbReference>
<dbReference type="Gene3D" id="1.10.630.10">
    <property type="entry name" value="Cytochrome P450"/>
    <property type="match status" value="2"/>
</dbReference>
<dbReference type="InterPro" id="IPR036396">
    <property type="entry name" value="Cyt_P450_sf"/>
</dbReference>
<evidence type="ECO:0000256" key="11">
    <source>
        <dbReference type="SAM" id="SignalP"/>
    </source>
</evidence>
<keyword evidence="5 9" id="KW-0479">Metal-binding</keyword>
<accession>A0A8W7P3C6</accession>
<dbReference type="GO" id="GO:0005506">
    <property type="term" value="F:iron ion binding"/>
    <property type="evidence" value="ECO:0007669"/>
    <property type="project" value="InterPro"/>
</dbReference>
<dbReference type="EnsemblMetazoa" id="ACOM024755-RA">
    <property type="protein sequence ID" value="ACOM024755-PA.1"/>
    <property type="gene ID" value="ACOM024755"/>
</dbReference>
<comment type="similarity">
    <text evidence="3 10">Belongs to the cytochrome P450 family.</text>
</comment>
<comment type="cofactor">
    <cofactor evidence="1 9">
        <name>heme</name>
        <dbReference type="ChEBI" id="CHEBI:30413"/>
    </cofactor>
</comment>
<dbReference type="PANTHER" id="PTHR24291">
    <property type="entry name" value="CYTOCHROME P450 FAMILY 4"/>
    <property type="match status" value="1"/>
</dbReference>
<dbReference type="InterPro" id="IPR017972">
    <property type="entry name" value="Cyt_P450_CS"/>
</dbReference>
<comment type="function">
    <text evidence="2">May be involved in the metabolism of insect hormones and in the breakdown of synthetic insecticides.</text>
</comment>
<dbReference type="AlphaFoldDB" id="A0A8W7P3C6"/>